<dbReference type="Pfam" id="PF04055">
    <property type="entry name" value="Radical_SAM"/>
    <property type="match status" value="1"/>
</dbReference>
<dbReference type="InterPro" id="IPR025274">
    <property type="entry name" value="DUF4070"/>
</dbReference>
<dbReference type="InterPro" id="IPR051198">
    <property type="entry name" value="BchE-like"/>
</dbReference>
<dbReference type="RefSeq" id="WP_285606036.1">
    <property type="nucleotide sequence ID" value="NZ_BSDC01000001.1"/>
</dbReference>
<comment type="caution">
    <text evidence="7">The sequence shown here is derived from an EMBL/GenBank/DDBJ whole genome shotgun (WGS) entry which is preliminary data.</text>
</comment>
<keyword evidence="4" id="KW-0408">Iron</keyword>
<organism evidence="7 8">
    <name type="scientific">Geothrix edaphica</name>
    <dbReference type="NCBI Taxonomy" id="2927976"/>
    <lineage>
        <taxon>Bacteria</taxon>
        <taxon>Pseudomonadati</taxon>
        <taxon>Acidobacteriota</taxon>
        <taxon>Holophagae</taxon>
        <taxon>Holophagales</taxon>
        <taxon>Holophagaceae</taxon>
        <taxon>Geothrix</taxon>
    </lineage>
</organism>
<dbReference type="PANTHER" id="PTHR43409:SF3">
    <property type="entry name" value="HYPOTHETICAL METHYLTRANSFERASE"/>
    <property type="match status" value="1"/>
</dbReference>
<evidence type="ECO:0000313" key="8">
    <source>
        <dbReference type="Proteomes" id="UP001165044"/>
    </source>
</evidence>
<dbReference type="SFLD" id="SFLDS00029">
    <property type="entry name" value="Radical_SAM"/>
    <property type="match status" value="1"/>
</dbReference>
<feature type="domain" description="Radical SAM core" evidence="6">
    <location>
        <begin position="163"/>
        <end position="407"/>
    </location>
</feature>
<protein>
    <submittedName>
        <fullName evidence="7">B12-binding domain-containing radical SAM protein</fullName>
    </submittedName>
</protein>
<evidence type="ECO:0000256" key="1">
    <source>
        <dbReference type="ARBA" id="ARBA00001966"/>
    </source>
</evidence>
<dbReference type="InterPro" id="IPR007197">
    <property type="entry name" value="rSAM"/>
</dbReference>
<dbReference type="SMART" id="SM00729">
    <property type="entry name" value="Elp3"/>
    <property type="match status" value="1"/>
</dbReference>
<dbReference type="Gene3D" id="3.80.30.20">
    <property type="entry name" value="tm_1862 like domain"/>
    <property type="match status" value="1"/>
</dbReference>
<dbReference type="EMBL" id="BSDC01000001">
    <property type="protein sequence ID" value="GLH65946.1"/>
    <property type="molecule type" value="Genomic_DNA"/>
</dbReference>
<proteinExistence type="predicted"/>
<dbReference type="PANTHER" id="PTHR43409">
    <property type="entry name" value="ANAEROBIC MAGNESIUM-PROTOPORPHYRIN IX MONOMETHYL ESTER CYCLASE-RELATED"/>
    <property type="match status" value="1"/>
</dbReference>
<dbReference type="SFLD" id="SFLDF00303">
    <property type="entry name" value="hopanoid_C2-methyltransferase"/>
    <property type="match status" value="1"/>
</dbReference>
<keyword evidence="5" id="KW-0411">Iron-sulfur</keyword>
<dbReference type="InterPro" id="IPR058240">
    <property type="entry name" value="rSAM_sf"/>
</dbReference>
<gene>
    <name evidence="7" type="ORF">GETHED_03100</name>
</gene>
<dbReference type="InterPro" id="IPR006158">
    <property type="entry name" value="Cobalamin-bd"/>
</dbReference>
<dbReference type="InterPro" id="IPR023404">
    <property type="entry name" value="rSAM_horseshoe"/>
</dbReference>
<evidence type="ECO:0000256" key="5">
    <source>
        <dbReference type="ARBA" id="ARBA00023014"/>
    </source>
</evidence>
<dbReference type="SFLD" id="SFLDG01082">
    <property type="entry name" value="B12-binding_domain_containing"/>
    <property type="match status" value="1"/>
</dbReference>
<dbReference type="Gene3D" id="3.40.50.280">
    <property type="entry name" value="Cobalamin-binding domain"/>
    <property type="match status" value="1"/>
</dbReference>
<sequence length="585" mass="66397">MGRRVLLVYPEMPPTYWSMRYALPFIGKKAVFPPLGLLTVAAMLPEGFEVSLVDLNVEPLTEAAVARADLVFISAMIVQKESMAQVVQLCNRLGKPVVAGGPYPTSCHDQIAGVDHFVLNEAEVTLPLFLHDYALGRAKPLYASTERPDLTRTPAPRFDLVRRKDYAEMALQFSRGCPYDCEFCDIIELFGRRPRTKTPAQFLHEMDLLYAEGWRGPLFLVDDNFIGNRREVRALLAELIPWQQQRHHPFTFFTEASLDLASDEPLLDQMAQAGFNMVFLGIETPDLCALQAAGKRQNLKADMLASIRKIQRKGLEVSGGFIVGFDSDGGDIFERQVRFIQEAAIPTAMVGLLTALPRTRLHRRLEAEGRLTGDSGGGNNTHDLRLNFLPRMDTRKLIDGYKRILAEIYRPDRYFERCLKLLKTMKPPLTSRRKLHLMELRAFVRSLVVQTFSRYGWTYWRFLVQGFLARPLMVPETVTLAVKGHHFFKMTRSLLELERFKASLQELARTFEGRLQAATPLDFPQRLAELKVLRDQALSQTQARYQRLPKDFRAYADDAVAAFRATLEAHLARLAGEVPLPASVT</sequence>
<dbReference type="InterPro" id="IPR034530">
    <property type="entry name" value="HpnP-like"/>
</dbReference>
<keyword evidence="2" id="KW-0949">S-adenosyl-L-methionine</keyword>
<dbReference type="Pfam" id="PF13282">
    <property type="entry name" value="DUF4070"/>
    <property type="match status" value="1"/>
</dbReference>
<dbReference type="Proteomes" id="UP001165044">
    <property type="component" value="Unassembled WGS sequence"/>
</dbReference>
<accession>A0ABQ5PUY2</accession>
<keyword evidence="3" id="KW-0479">Metal-binding</keyword>
<comment type="cofactor">
    <cofactor evidence="1">
        <name>[4Fe-4S] cluster</name>
        <dbReference type="ChEBI" id="CHEBI:49883"/>
    </cofactor>
</comment>
<evidence type="ECO:0000259" key="6">
    <source>
        <dbReference type="PROSITE" id="PS51918"/>
    </source>
</evidence>
<dbReference type="PROSITE" id="PS51918">
    <property type="entry name" value="RADICAL_SAM"/>
    <property type="match status" value="1"/>
</dbReference>
<dbReference type="InterPro" id="IPR034466">
    <property type="entry name" value="Methyltransferase_Class_B"/>
</dbReference>
<dbReference type="SFLD" id="SFLDG01123">
    <property type="entry name" value="methyltransferase_(Class_B)"/>
    <property type="match status" value="1"/>
</dbReference>
<dbReference type="Pfam" id="PF02310">
    <property type="entry name" value="B12-binding"/>
    <property type="match status" value="1"/>
</dbReference>
<evidence type="ECO:0000256" key="2">
    <source>
        <dbReference type="ARBA" id="ARBA00022691"/>
    </source>
</evidence>
<evidence type="ECO:0000313" key="7">
    <source>
        <dbReference type="EMBL" id="GLH65946.1"/>
    </source>
</evidence>
<reference evidence="7" key="1">
    <citation type="journal article" date="2023" name="Antonie Van Leeuwenhoek">
        <title>Mesoterricola silvestris gen. nov., sp. nov., Mesoterricola sediminis sp. nov., Geothrix oryzae sp. nov., Geothrix edaphica sp. nov., Geothrix rubra sp. nov., and Geothrix limicola sp. nov., six novel members of Acidobacteriota isolated from soils.</title>
        <authorList>
            <person name="Itoh H."/>
            <person name="Sugisawa Y."/>
            <person name="Mise K."/>
            <person name="Xu Z."/>
            <person name="Kuniyasu M."/>
            <person name="Ushijima N."/>
            <person name="Kawano K."/>
            <person name="Kobayashi E."/>
            <person name="Shiratori Y."/>
            <person name="Masuda Y."/>
            <person name="Senoo K."/>
        </authorList>
    </citation>
    <scope>NUCLEOTIDE SEQUENCE</scope>
    <source>
        <strain evidence="7">Red802</strain>
    </source>
</reference>
<dbReference type="InterPro" id="IPR006638">
    <property type="entry name" value="Elp3/MiaA/NifB-like_rSAM"/>
</dbReference>
<dbReference type="SUPFAM" id="SSF102114">
    <property type="entry name" value="Radical SAM enzymes"/>
    <property type="match status" value="1"/>
</dbReference>
<keyword evidence="8" id="KW-1185">Reference proteome</keyword>
<evidence type="ECO:0000256" key="3">
    <source>
        <dbReference type="ARBA" id="ARBA00022723"/>
    </source>
</evidence>
<evidence type="ECO:0000256" key="4">
    <source>
        <dbReference type="ARBA" id="ARBA00023004"/>
    </source>
</evidence>
<name>A0ABQ5PUY2_9BACT</name>